<evidence type="ECO:0000313" key="2">
    <source>
        <dbReference type="EMBL" id="KAH9314258.1"/>
    </source>
</evidence>
<proteinExistence type="predicted"/>
<sequence>MVAYVSNKIAVNSTLGFSNVMGPVEEVQYDDNPVTHIIPTSQVNYMSMVVHFISYAGEGKLIALVSEEVVPDPQQFCQDCADALQLMKQAIHVFAT</sequence>
<dbReference type="PANTHER" id="PTHR31650">
    <property type="entry name" value="O-ACYLTRANSFERASE (WSD1-LIKE) FAMILY PROTEIN"/>
    <property type="match status" value="1"/>
</dbReference>
<dbReference type="GO" id="GO:0008374">
    <property type="term" value="F:O-acyltransferase activity"/>
    <property type="evidence" value="ECO:0007669"/>
    <property type="project" value="InterPro"/>
</dbReference>
<evidence type="ECO:0000259" key="1">
    <source>
        <dbReference type="Pfam" id="PF06974"/>
    </source>
</evidence>
<reference evidence="2 3" key="1">
    <citation type="journal article" date="2021" name="Nat. Plants">
        <title>The Taxus genome provides insights into paclitaxel biosynthesis.</title>
        <authorList>
            <person name="Xiong X."/>
            <person name="Gou J."/>
            <person name="Liao Q."/>
            <person name="Li Y."/>
            <person name="Zhou Q."/>
            <person name="Bi G."/>
            <person name="Li C."/>
            <person name="Du R."/>
            <person name="Wang X."/>
            <person name="Sun T."/>
            <person name="Guo L."/>
            <person name="Liang H."/>
            <person name="Lu P."/>
            <person name="Wu Y."/>
            <person name="Zhang Z."/>
            <person name="Ro D.K."/>
            <person name="Shang Y."/>
            <person name="Huang S."/>
            <person name="Yan J."/>
        </authorList>
    </citation>
    <scope>NUCLEOTIDE SEQUENCE [LARGE SCALE GENOMIC DNA]</scope>
    <source>
        <strain evidence="2">Ta-2019</strain>
    </source>
</reference>
<name>A0AA38G3R6_TAXCH</name>
<dbReference type="Proteomes" id="UP000824469">
    <property type="component" value="Unassembled WGS sequence"/>
</dbReference>
<dbReference type="InterPro" id="IPR009721">
    <property type="entry name" value="O-acyltransferase_WSD1_C"/>
</dbReference>
<dbReference type="AlphaFoldDB" id="A0AA38G3R6"/>
<dbReference type="Pfam" id="PF06974">
    <property type="entry name" value="WS_DGAT_C"/>
    <property type="match status" value="1"/>
</dbReference>
<dbReference type="PANTHER" id="PTHR31650:SF1">
    <property type="entry name" value="WAX ESTER SYNTHASE_DIACYLGLYCEROL ACYLTRANSFERASE 4-RELATED"/>
    <property type="match status" value="1"/>
</dbReference>
<gene>
    <name evidence="2" type="ORF">KI387_022885</name>
</gene>
<dbReference type="GO" id="GO:0005886">
    <property type="term" value="C:plasma membrane"/>
    <property type="evidence" value="ECO:0007669"/>
    <property type="project" value="TreeGrafter"/>
</dbReference>
<keyword evidence="3" id="KW-1185">Reference proteome</keyword>
<dbReference type="GO" id="GO:0019432">
    <property type="term" value="P:triglyceride biosynthetic process"/>
    <property type="evidence" value="ECO:0007669"/>
    <property type="project" value="TreeGrafter"/>
</dbReference>
<dbReference type="InterPro" id="IPR045034">
    <property type="entry name" value="O-acyltransferase_WSD1-like"/>
</dbReference>
<feature type="domain" description="O-acyltransferase WSD1 C-terminal" evidence="1">
    <location>
        <begin position="5"/>
        <end position="88"/>
    </location>
</feature>
<dbReference type="OMA" id="CVEAFQC"/>
<protein>
    <recommendedName>
        <fullName evidence="1">O-acyltransferase WSD1 C-terminal domain-containing protein</fullName>
    </recommendedName>
</protein>
<accession>A0AA38G3R6</accession>
<evidence type="ECO:0000313" key="3">
    <source>
        <dbReference type="Proteomes" id="UP000824469"/>
    </source>
</evidence>
<comment type="caution">
    <text evidence="2">The sequence shown here is derived from an EMBL/GenBank/DDBJ whole genome shotgun (WGS) entry which is preliminary data.</text>
</comment>
<dbReference type="EMBL" id="JAHRHJ020000005">
    <property type="protein sequence ID" value="KAH9314258.1"/>
    <property type="molecule type" value="Genomic_DNA"/>
</dbReference>
<organism evidence="2 3">
    <name type="scientific">Taxus chinensis</name>
    <name type="common">Chinese yew</name>
    <name type="synonym">Taxus wallichiana var. chinensis</name>
    <dbReference type="NCBI Taxonomy" id="29808"/>
    <lineage>
        <taxon>Eukaryota</taxon>
        <taxon>Viridiplantae</taxon>
        <taxon>Streptophyta</taxon>
        <taxon>Embryophyta</taxon>
        <taxon>Tracheophyta</taxon>
        <taxon>Spermatophyta</taxon>
        <taxon>Pinopsida</taxon>
        <taxon>Pinidae</taxon>
        <taxon>Conifers II</taxon>
        <taxon>Cupressales</taxon>
        <taxon>Taxaceae</taxon>
        <taxon>Taxus</taxon>
    </lineage>
</organism>